<proteinExistence type="predicted"/>
<feature type="modified residue" description="Phosphohistidine" evidence="2">
    <location>
        <position position="40"/>
    </location>
</feature>
<dbReference type="RefSeq" id="WP_062902869.1">
    <property type="nucleotide sequence ID" value="NZ_CP013342.1"/>
</dbReference>
<dbReference type="InterPro" id="IPR008207">
    <property type="entry name" value="Sig_transdc_His_kin_Hpt_dom"/>
</dbReference>
<gene>
    <name evidence="4" type="ORF">AOA14_18555</name>
</gene>
<evidence type="ECO:0000256" key="2">
    <source>
        <dbReference type="PROSITE-ProRule" id="PRU00110"/>
    </source>
</evidence>
<dbReference type="Pfam" id="PF01627">
    <property type="entry name" value="Hpt"/>
    <property type="match status" value="1"/>
</dbReference>
<reference evidence="4 5" key="2">
    <citation type="journal article" date="2016" name="Genome Announc.">
        <title>Complete Genome Sequence of Sphingopyxis terrae Strain 203-1 (NBRC 111660), a Polyethylene Glycol Degrader.</title>
        <authorList>
            <person name="Ohtsubo Y."/>
            <person name="Nonoyama S."/>
            <person name="Nagata Y."/>
            <person name="Numata M."/>
            <person name="Tsuchikane K."/>
            <person name="Hosoyama A."/>
            <person name="Yamazoe A."/>
            <person name="Tsuda M."/>
            <person name="Fujita N."/>
            <person name="Kawai F."/>
        </authorList>
    </citation>
    <scope>NUCLEOTIDE SEQUENCE [LARGE SCALE GENOMIC DNA]</scope>
    <source>
        <strain evidence="4 5">203-1</strain>
    </source>
</reference>
<evidence type="ECO:0000256" key="1">
    <source>
        <dbReference type="ARBA" id="ARBA00023012"/>
    </source>
</evidence>
<dbReference type="AlphaFoldDB" id="A0A142W3L8"/>
<dbReference type="GO" id="GO:0004672">
    <property type="term" value="F:protein kinase activity"/>
    <property type="evidence" value="ECO:0007669"/>
    <property type="project" value="UniProtKB-ARBA"/>
</dbReference>
<dbReference type="PROSITE" id="PS50894">
    <property type="entry name" value="HPT"/>
    <property type="match status" value="1"/>
</dbReference>
<organism evidence="4 5">
    <name type="scientific">Sphingopyxis terrae subsp. terrae NBRC 15098</name>
    <dbReference type="NCBI Taxonomy" id="1219058"/>
    <lineage>
        <taxon>Bacteria</taxon>
        <taxon>Pseudomonadati</taxon>
        <taxon>Pseudomonadota</taxon>
        <taxon>Alphaproteobacteria</taxon>
        <taxon>Sphingomonadales</taxon>
        <taxon>Sphingomonadaceae</taxon>
        <taxon>Sphingopyxis</taxon>
    </lineage>
</organism>
<dbReference type="STRING" id="1219058.AOA14_18555"/>
<evidence type="ECO:0000259" key="3">
    <source>
        <dbReference type="PROSITE" id="PS50894"/>
    </source>
</evidence>
<dbReference type="GO" id="GO:0000160">
    <property type="term" value="P:phosphorelay signal transduction system"/>
    <property type="evidence" value="ECO:0007669"/>
    <property type="project" value="UniProtKB-KW"/>
</dbReference>
<sequence length="92" mass="9961">MDERLAALGARFVEQAIEIADAIEACLARQAWVELAAPCHSLAGRAGMFGYTAIGDAARAVEEAIDAQASRGEIEHLAAELLDRLNRLRQDR</sequence>
<dbReference type="EMBL" id="CP013342">
    <property type="protein sequence ID" value="AMU96603.1"/>
    <property type="molecule type" value="Genomic_DNA"/>
</dbReference>
<reference evidence="5" key="1">
    <citation type="submission" date="2015-11" db="EMBL/GenBank/DDBJ databases">
        <title>Complete genome sequence of a polyethylene glycol-degrading strain Sphingopyxis terrae strain 203-1 (NBRC 15098).</title>
        <authorList>
            <person name="Yoshiyuki O."/>
            <person name="Shouta N."/>
            <person name="Nagata Y."/>
            <person name="Numata M."/>
            <person name="Tsuchikane K."/>
            <person name="Hosoyama A."/>
            <person name="Yamazoe A."/>
            <person name="Tsuda M."/>
            <person name="Fujita N."/>
            <person name="Kawai F."/>
        </authorList>
    </citation>
    <scope>NUCLEOTIDE SEQUENCE [LARGE SCALE GENOMIC DNA]</scope>
    <source>
        <strain evidence="5">203-1</strain>
    </source>
</reference>
<name>A0A142W3L8_9SPHN</name>
<dbReference type="Proteomes" id="UP000076234">
    <property type="component" value="Chromosome"/>
</dbReference>
<dbReference type="Gene3D" id="1.20.120.160">
    <property type="entry name" value="HPT domain"/>
    <property type="match status" value="1"/>
</dbReference>
<feature type="domain" description="HPt" evidence="3">
    <location>
        <begin position="1"/>
        <end position="92"/>
    </location>
</feature>
<dbReference type="SUPFAM" id="SSF47226">
    <property type="entry name" value="Histidine-containing phosphotransfer domain, HPT domain"/>
    <property type="match status" value="1"/>
</dbReference>
<accession>A0A142W3L8</accession>
<dbReference type="InterPro" id="IPR036641">
    <property type="entry name" value="HPT_dom_sf"/>
</dbReference>
<evidence type="ECO:0000313" key="4">
    <source>
        <dbReference type="EMBL" id="AMU96603.1"/>
    </source>
</evidence>
<evidence type="ECO:0000313" key="5">
    <source>
        <dbReference type="Proteomes" id="UP000076234"/>
    </source>
</evidence>
<dbReference type="KEGG" id="ster:AOA14_18555"/>
<keyword evidence="2" id="KW-0597">Phosphoprotein</keyword>
<keyword evidence="1" id="KW-0902">Two-component regulatory system</keyword>
<protein>
    <recommendedName>
        <fullName evidence="3">HPt domain-containing protein</fullName>
    </recommendedName>
</protein>